<keyword evidence="14" id="KW-1185">Reference proteome</keyword>
<dbReference type="InterPro" id="IPR017846">
    <property type="entry name" value="Nict_dMeBzImd_PRibTrfase_bact"/>
</dbReference>
<dbReference type="FunFam" id="3.40.50.10210:FF:000001">
    <property type="entry name" value="Nicotinate-nucleotide--dimethylbenzimidazole phosphoribosyltransferase"/>
    <property type="match status" value="1"/>
</dbReference>
<accession>A0AAE3DKP2</accession>
<dbReference type="PANTHER" id="PTHR43463">
    <property type="entry name" value="NICOTINATE-NUCLEOTIDE--DIMETHYLBENZIMIDAZOLE PHOSPHORIBOSYLTRANSFERASE"/>
    <property type="match status" value="1"/>
</dbReference>
<dbReference type="Gene3D" id="3.40.50.10210">
    <property type="match status" value="1"/>
</dbReference>
<evidence type="ECO:0000256" key="1">
    <source>
        <dbReference type="ARBA" id="ARBA00002197"/>
    </source>
</evidence>
<reference evidence="13 14" key="1">
    <citation type="submission" date="2021-10" db="EMBL/GenBank/DDBJ databases">
        <title>Anaerobic single-cell dispensing facilitates the cultivation of human gut bacteria.</title>
        <authorList>
            <person name="Afrizal A."/>
        </authorList>
    </citation>
    <scope>NUCLEOTIDE SEQUENCE [LARGE SCALE GENOMIC DNA]</scope>
    <source>
        <strain evidence="13 14">CLA-AA-H244</strain>
    </source>
</reference>
<name>A0AAE3DKP2_9FIRM</name>
<keyword evidence="12" id="KW-1133">Transmembrane helix</keyword>
<proteinExistence type="inferred from homology"/>
<evidence type="ECO:0000313" key="13">
    <source>
        <dbReference type="EMBL" id="MCC2167490.1"/>
    </source>
</evidence>
<evidence type="ECO:0000256" key="11">
    <source>
        <dbReference type="SAM" id="MobiDB-lite"/>
    </source>
</evidence>
<dbReference type="InterPro" id="IPR036087">
    <property type="entry name" value="Nict_dMeBzImd_PRibTrfase_sf"/>
</dbReference>
<evidence type="ECO:0000256" key="4">
    <source>
        <dbReference type="ARBA" id="ARBA00011991"/>
    </source>
</evidence>
<evidence type="ECO:0000256" key="3">
    <source>
        <dbReference type="ARBA" id="ARBA00007110"/>
    </source>
</evidence>
<comment type="function">
    <text evidence="1">Catalyzes the synthesis of alpha-ribazole-5'-phosphate from nicotinate mononucleotide (NAMN) and 5,6-dimethylbenzimidazole (DMB).</text>
</comment>
<dbReference type="SUPFAM" id="SSF52733">
    <property type="entry name" value="Nicotinate mononucleotide:5,6-dimethylbenzimidazole phosphoribosyltransferase (CobT)"/>
    <property type="match status" value="1"/>
</dbReference>
<dbReference type="InterPro" id="IPR023195">
    <property type="entry name" value="Nict_dMeBzImd_PRibTrfase_N"/>
</dbReference>
<dbReference type="NCBIfam" id="NF000996">
    <property type="entry name" value="PRK00105.1"/>
    <property type="match status" value="1"/>
</dbReference>
<evidence type="ECO:0000256" key="12">
    <source>
        <dbReference type="SAM" id="Phobius"/>
    </source>
</evidence>
<dbReference type="CDD" id="cd02439">
    <property type="entry name" value="DMB-PRT_CobT"/>
    <property type="match status" value="1"/>
</dbReference>
<keyword evidence="8 13" id="KW-0808">Transferase</keyword>
<gene>
    <name evidence="13" type="primary">cobT</name>
    <name evidence="13" type="ORF">LKD45_07230</name>
</gene>
<dbReference type="InterPro" id="IPR003200">
    <property type="entry name" value="Nict_dMeBzImd_PRibTrfase"/>
</dbReference>
<dbReference type="Gene3D" id="1.10.1610.10">
    <property type="match status" value="1"/>
</dbReference>
<keyword evidence="7 13" id="KW-0328">Glycosyltransferase</keyword>
<dbReference type="EMBL" id="JAJEQF010000014">
    <property type="protein sequence ID" value="MCC2167490.1"/>
    <property type="molecule type" value="Genomic_DNA"/>
</dbReference>
<dbReference type="EC" id="2.4.2.21" evidence="4 10"/>
<comment type="pathway">
    <text evidence="2">Nucleoside biosynthesis; alpha-ribazole biosynthesis; alpha-ribazole from 5,6-dimethylbenzimidazole: step 1/2.</text>
</comment>
<dbReference type="GO" id="GO:0009236">
    <property type="term" value="P:cobalamin biosynthetic process"/>
    <property type="evidence" value="ECO:0007669"/>
    <property type="project" value="UniProtKB-UniRule"/>
</dbReference>
<keyword evidence="12" id="KW-0812">Transmembrane</keyword>
<dbReference type="GO" id="GO:0008939">
    <property type="term" value="F:nicotinate-nucleotide-dimethylbenzimidazole phosphoribosyltransferase activity"/>
    <property type="evidence" value="ECO:0007669"/>
    <property type="project" value="UniProtKB-UniRule"/>
</dbReference>
<evidence type="ECO:0000256" key="6">
    <source>
        <dbReference type="ARBA" id="ARBA00022573"/>
    </source>
</evidence>
<evidence type="ECO:0000313" key="14">
    <source>
        <dbReference type="Proteomes" id="UP001199355"/>
    </source>
</evidence>
<evidence type="ECO:0000256" key="5">
    <source>
        <dbReference type="ARBA" id="ARBA00015486"/>
    </source>
</evidence>
<dbReference type="Proteomes" id="UP001199355">
    <property type="component" value="Unassembled WGS sequence"/>
</dbReference>
<comment type="caution">
    <text evidence="13">The sequence shown here is derived from an EMBL/GenBank/DDBJ whole genome shotgun (WGS) entry which is preliminary data.</text>
</comment>
<comment type="catalytic activity">
    <reaction evidence="9">
        <text>5,6-dimethylbenzimidazole + nicotinate beta-D-ribonucleotide = alpha-ribazole 5'-phosphate + nicotinate + H(+)</text>
        <dbReference type="Rhea" id="RHEA:11196"/>
        <dbReference type="ChEBI" id="CHEBI:15378"/>
        <dbReference type="ChEBI" id="CHEBI:15890"/>
        <dbReference type="ChEBI" id="CHEBI:32544"/>
        <dbReference type="ChEBI" id="CHEBI:57502"/>
        <dbReference type="ChEBI" id="CHEBI:57918"/>
        <dbReference type="EC" id="2.4.2.21"/>
    </reaction>
</comment>
<evidence type="ECO:0000256" key="9">
    <source>
        <dbReference type="ARBA" id="ARBA00047340"/>
    </source>
</evidence>
<protein>
    <recommendedName>
        <fullName evidence="5 10">Nicotinate-nucleotide--dimethylbenzimidazole phosphoribosyltransferase</fullName>
        <ecNumber evidence="4 10">2.4.2.21</ecNumber>
    </recommendedName>
</protein>
<feature type="transmembrane region" description="Helical" evidence="12">
    <location>
        <begin position="256"/>
        <end position="275"/>
    </location>
</feature>
<evidence type="ECO:0000256" key="10">
    <source>
        <dbReference type="NCBIfam" id="TIGR03160"/>
    </source>
</evidence>
<feature type="region of interest" description="Disordered" evidence="11">
    <location>
        <begin position="1"/>
        <end position="23"/>
    </location>
</feature>
<comment type="similarity">
    <text evidence="3">Belongs to the CobT family.</text>
</comment>
<dbReference type="NCBIfam" id="TIGR03160">
    <property type="entry name" value="cobT_DBIPRT"/>
    <property type="match status" value="1"/>
</dbReference>
<sequence length="355" mass="36910">MERLSNQLNQISEPDKKAASEAKQRWDSVAKPLGSLGLLEDALIRIAALTGSADIDLSVRRLYLMCADNGVVAQNVTQTGSEVTARMADSFAAGKSSACRMAKVANCQVEAVDLGILNYPGNPGVRNCRIANGTADITQKPAMTKAELYRCIETGIGLAKCAKEDRVKLLVTGEMGIGNTTTSSAVASVLLGCDPLLVTGRGAGLSDSGLSRKLEAIKKAIKLHHPDPEDPLSVLSMLGGFDIAGMVGLYLGGALYQVPVLIDGVISAVAALLAVKICPASKKAMLATHVSAEPAGGMILDAIGLEPMITAGMRLGEGTGALCAIPMLDMACSVYQGSTFGELSIEAYEEQDSQP</sequence>
<keyword evidence="6" id="KW-0169">Cobalamin biosynthesis</keyword>
<feature type="compositionally biased region" description="Polar residues" evidence="11">
    <location>
        <begin position="1"/>
        <end position="12"/>
    </location>
</feature>
<dbReference type="AlphaFoldDB" id="A0AAE3DKP2"/>
<organism evidence="13 14">
    <name type="scientific">Gallintestinimicrobium propionicum</name>
    <dbReference type="NCBI Taxonomy" id="2981770"/>
    <lineage>
        <taxon>Bacteria</taxon>
        <taxon>Bacillati</taxon>
        <taxon>Bacillota</taxon>
        <taxon>Clostridia</taxon>
        <taxon>Lachnospirales</taxon>
        <taxon>Lachnospiraceae</taxon>
        <taxon>Gallintestinimicrobium</taxon>
    </lineage>
</organism>
<evidence type="ECO:0000256" key="7">
    <source>
        <dbReference type="ARBA" id="ARBA00022676"/>
    </source>
</evidence>
<evidence type="ECO:0000256" key="2">
    <source>
        <dbReference type="ARBA" id="ARBA00005049"/>
    </source>
</evidence>
<dbReference type="PANTHER" id="PTHR43463:SF1">
    <property type="entry name" value="NICOTINATE-NUCLEOTIDE--DIMETHYLBENZIMIDAZOLE PHOSPHORIBOSYLTRANSFERASE"/>
    <property type="match status" value="1"/>
</dbReference>
<evidence type="ECO:0000256" key="8">
    <source>
        <dbReference type="ARBA" id="ARBA00022679"/>
    </source>
</evidence>
<feature type="compositionally biased region" description="Basic and acidic residues" evidence="11">
    <location>
        <begin position="13"/>
        <end position="23"/>
    </location>
</feature>
<dbReference type="Pfam" id="PF02277">
    <property type="entry name" value="DBI_PRT"/>
    <property type="match status" value="1"/>
</dbReference>
<keyword evidence="12" id="KW-0472">Membrane</keyword>